<evidence type="ECO:0000313" key="2">
    <source>
        <dbReference type="Proteomes" id="UP001211894"/>
    </source>
</evidence>
<evidence type="ECO:0000313" key="1">
    <source>
        <dbReference type="EMBL" id="MDA7026835.1"/>
    </source>
</evidence>
<dbReference type="PANTHER" id="PTHR36849:SF1">
    <property type="entry name" value="CYTOPLASMIC PROTEIN"/>
    <property type="match status" value="1"/>
</dbReference>
<gene>
    <name evidence="1" type="ORF">PJ311_09470</name>
</gene>
<dbReference type="InterPro" id="IPR052552">
    <property type="entry name" value="YeaO-like"/>
</dbReference>
<sequence>MTIVLQRIYEDNSQLKGHRILIDRIWPRGISKDEAKLDEWMKDIAPSPSLRKWFNHDPQKFTEFKQAYQAEIKQDNEKQKKLNELIELATTKKVILLYGAKDEHYNHAVVLKELLNEKTKK</sequence>
<comment type="caution">
    <text evidence="1">The sequence shown here is derived from an EMBL/GenBank/DDBJ whole genome shotgun (WGS) entry which is preliminary data.</text>
</comment>
<dbReference type="PANTHER" id="PTHR36849">
    <property type="entry name" value="CYTOPLASMIC PROTEIN-RELATED"/>
    <property type="match status" value="1"/>
</dbReference>
<organism evidence="1 2">
    <name type="scientific">Bacillus changyiensis</name>
    <dbReference type="NCBI Taxonomy" id="3004103"/>
    <lineage>
        <taxon>Bacteria</taxon>
        <taxon>Bacillati</taxon>
        <taxon>Bacillota</taxon>
        <taxon>Bacilli</taxon>
        <taxon>Bacillales</taxon>
        <taxon>Bacillaceae</taxon>
        <taxon>Bacillus</taxon>
    </lineage>
</organism>
<proteinExistence type="predicted"/>
<accession>A0ABT4X3H1</accession>
<keyword evidence="2" id="KW-1185">Reference proteome</keyword>
<dbReference type="EMBL" id="JAQKAB010000005">
    <property type="protein sequence ID" value="MDA7026835.1"/>
    <property type="molecule type" value="Genomic_DNA"/>
</dbReference>
<dbReference type="Proteomes" id="UP001211894">
    <property type="component" value="Unassembled WGS sequence"/>
</dbReference>
<protein>
    <submittedName>
        <fullName evidence="1">DUF488 family protein</fullName>
    </submittedName>
</protein>
<reference evidence="1 2" key="1">
    <citation type="submission" date="2023-01" db="EMBL/GenBank/DDBJ databases">
        <title>Bacillus changyiensis sp. nov., isolated from a coastal deposit.</title>
        <authorList>
            <person name="Xiao G."/>
            <person name="Lai Q."/>
            <person name="Hu Z."/>
            <person name="Shao Z."/>
        </authorList>
    </citation>
    <scope>NUCLEOTIDE SEQUENCE [LARGE SCALE GENOMIC DNA]</scope>
    <source>
        <strain evidence="1 2">CLL-7-23</strain>
    </source>
</reference>
<name>A0ABT4X3H1_9BACI</name>
<dbReference type="Pfam" id="PF22752">
    <property type="entry name" value="DUF488-N3i"/>
    <property type="match status" value="1"/>
</dbReference>
<dbReference type="RefSeq" id="WP_271340688.1">
    <property type="nucleotide sequence ID" value="NZ_JAQKAB010000005.1"/>
</dbReference>